<dbReference type="RefSeq" id="WP_378930955.1">
    <property type="nucleotide sequence ID" value="NZ_JBHLVO010000002.1"/>
</dbReference>
<keyword evidence="1" id="KW-0812">Transmembrane</keyword>
<feature type="transmembrane region" description="Helical" evidence="1">
    <location>
        <begin position="6"/>
        <end position="24"/>
    </location>
</feature>
<name>A0ABV6GBC2_9BACI</name>
<protein>
    <recommendedName>
        <fullName evidence="4">Short-chain dehydrogenase</fullName>
    </recommendedName>
</protein>
<organism evidence="2 3">
    <name type="scientific">Metabacillus herbersteinensis</name>
    <dbReference type="NCBI Taxonomy" id="283816"/>
    <lineage>
        <taxon>Bacteria</taxon>
        <taxon>Bacillati</taxon>
        <taxon>Bacillota</taxon>
        <taxon>Bacilli</taxon>
        <taxon>Bacillales</taxon>
        <taxon>Bacillaceae</taxon>
        <taxon>Metabacillus</taxon>
    </lineage>
</organism>
<proteinExistence type="predicted"/>
<keyword evidence="3" id="KW-1185">Reference proteome</keyword>
<accession>A0ABV6GBC2</accession>
<reference evidence="2 3" key="1">
    <citation type="submission" date="2024-09" db="EMBL/GenBank/DDBJ databases">
        <authorList>
            <person name="Sun Q."/>
            <person name="Mori K."/>
        </authorList>
    </citation>
    <scope>NUCLEOTIDE SEQUENCE [LARGE SCALE GENOMIC DNA]</scope>
    <source>
        <strain evidence="2 3">CCM 7228</strain>
    </source>
</reference>
<feature type="transmembrane region" description="Helical" evidence="1">
    <location>
        <begin position="56"/>
        <end position="75"/>
    </location>
</feature>
<evidence type="ECO:0000256" key="1">
    <source>
        <dbReference type="SAM" id="Phobius"/>
    </source>
</evidence>
<comment type="caution">
    <text evidence="2">The sequence shown here is derived from an EMBL/GenBank/DDBJ whole genome shotgun (WGS) entry which is preliminary data.</text>
</comment>
<keyword evidence="1" id="KW-1133">Transmembrane helix</keyword>
<evidence type="ECO:0000313" key="2">
    <source>
        <dbReference type="EMBL" id="MFC0270711.1"/>
    </source>
</evidence>
<dbReference type="EMBL" id="JBHLVO010000002">
    <property type="protein sequence ID" value="MFC0270711.1"/>
    <property type="molecule type" value="Genomic_DNA"/>
</dbReference>
<evidence type="ECO:0008006" key="4">
    <source>
        <dbReference type="Google" id="ProtNLM"/>
    </source>
</evidence>
<dbReference type="Proteomes" id="UP001589854">
    <property type="component" value="Unassembled WGS sequence"/>
</dbReference>
<sequence>MSTLVSVLVVIVLLILATSLIYTFKVGKLATSRKSELDTQINEKVQEHPYLRNPIFLAYLIGAMLVLAFIFYMAYSTS</sequence>
<evidence type="ECO:0000313" key="3">
    <source>
        <dbReference type="Proteomes" id="UP001589854"/>
    </source>
</evidence>
<gene>
    <name evidence="2" type="ORF">ACFFIX_04505</name>
</gene>
<keyword evidence="1" id="KW-0472">Membrane</keyword>